<dbReference type="AlphaFoldDB" id="A0A6A5R6T6"/>
<evidence type="ECO:0000313" key="1">
    <source>
        <dbReference type="EMBL" id="KAF1923855.1"/>
    </source>
</evidence>
<keyword evidence="2" id="KW-1185">Reference proteome</keyword>
<protein>
    <submittedName>
        <fullName evidence="1">Uncharacterized protein</fullName>
    </submittedName>
</protein>
<proteinExistence type="predicted"/>
<evidence type="ECO:0000313" key="2">
    <source>
        <dbReference type="Proteomes" id="UP000800082"/>
    </source>
</evidence>
<organism evidence="1 2">
    <name type="scientific">Didymella exigua CBS 183.55</name>
    <dbReference type="NCBI Taxonomy" id="1150837"/>
    <lineage>
        <taxon>Eukaryota</taxon>
        <taxon>Fungi</taxon>
        <taxon>Dikarya</taxon>
        <taxon>Ascomycota</taxon>
        <taxon>Pezizomycotina</taxon>
        <taxon>Dothideomycetes</taxon>
        <taxon>Pleosporomycetidae</taxon>
        <taxon>Pleosporales</taxon>
        <taxon>Pleosporineae</taxon>
        <taxon>Didymellaceae</taxon>
        <taxon>Didymella</taxon>
    </lineage>
</organism>
<dbReference type="RefSeq" id="XP_033444108.1">
    <property type="nucleotide sequence ID" value="XM_033589128.1"/>
</dbReference>
<dbReference type="EMBL" id="ML979000">
    <property type="protein sequence ID" value="KAF1923855.1"/>
    <property type="molecule type" value="Genomic_DNA"/>
</dbReference>
<gene>
    <name evidence="1" type="ORF">M421DRAFT_303216</name>
</gene>
<dbReference type="GeneID" id="54346775"/>
<sequence>MSLCCRPSKLDDAAVAVHRRIFRLLTASALTRLQEIPARTADNTSLLASFLVTNACIHLLSHLPNDIITKSGKSRFVRPKVVCCRGRCDSPPRSHDPARRPQLGSQMDIDAFGTSSSRTFSSQYCLCGQCQQSSSNYNDTIHLTTASRSRDERTAAEAVAHSVVILMMYTDNSG</sequence>
<dbReference type="Proteomes" id="UP000800082">
    <property type="component" value="Unassembled WGS sequence"/>
</dbReference>
<accession>A0A6A5R6T6</accession>
<name>A0A6A5R6T6_9PLEO</name>
<reference evidence="1" key="1">
    <citation type="journal article" date="2020" name="Stud. Mycol.">
        <title>101 Dothideomycetes genomes: a test case for predicting lifestyles and emergence of pathogens.</title>
        <authorList>
            <person name="Haridas S."/>
            <person name="Albert R."/>
            <person name="Binder M."/>
            <person name="Bloem J."/>
            <person name="Labutti K."/>
            <person name="Salamov A."/>
            <person name="Andreopoulos B."/>
            <person name="Baker S."/>
            <person name="Barry K."/>
            <person name="Bills G."/>
            <person name="Bluhm B."/>
            <person name="Cannon C."/>
            <person name="Castanera R."/>
            <person name="Culley D."/>
            <person name="Daum C."/>
            <person name="Ezra D."/>
            <person name="Gonzalez J."/>
            <person name="Henrissat B."/>
            <person name="Kuo A."/>
            <person name="Liang C."/>
            <person name="Lipzen A."/>
            <person name="Lutzoni F."/>
            <person name="Magnuson J."/>
            <person name="Mondo S."/>
            <person name="Nolan M."/>
            <person name="Ohm R."/>
            <person name="Pangilinan J."/>
            <person name="Park H.-J."/>
            <person name="Ramirez L."/>
            <person name="Alfaro M."/>
            <person name="Sun H."/>
            <person name="Tritt A."/>
            <person name="Yoshinaga Y."/>
            <person name="Zwiers L.-H."/>
            <person name="Turgeon B."/>
            <person name="Goodwin S."/>
            <person name="Spatafora J."/>
            <person name="Crous P."/>
            <person name="Grigoriev I."/>
        </authorList>
    </citation>
    <scope>NUCLEOTIDE SEQUENCE</scope>
    <source>
        <strain evidence="1">CBS 183.55</strain>
    </source>
</reference>